<keyword evidence="1" id="KW-0472">Membrane</keyword>
<keyword evidence="1" id="KW-1133">Transmembrane helix</keyword>
<dbReference type="Pfam" id="PF04247">
    <property type="entry name" value="SirB"/>
    <property type="match status" value="1"/>
</dbReference>
<keyword evidence="1" id="KW-0812">Transmembrane</keyword>
<protein>
    <submittedName>
        <fullName evidence="2">SirB2 family protein</fullName>
    </submittedName>
</protein>
<evidence type="ECO:0000313" key="3">
    <source>
        <dbReference type="Proteomes" id="UP001253545"/>
    </source>
</evidence>
<evidence type="ECO:0000313" key="2">
    <source>
        <dbReference type="EMBL" id="MDT0596255.1"/>
    </source>
</evidence>
<dbReference type="PANTHER" id="PTHR39594">
    <property type="entry name" value="PROTEIN YCHQ"/>
    <property type="match status" value="1"/>
</dbReference>
<accession>A0ABU2ZV28</accession>
<gene>
    <name evidence="2" type="ORF">RM552_15480</name>
</gene>
<name>A0ABU2ZV28_9ALTE</name>
<sequence length="156" mass="17673">MYMIIKHSHLTIIVLTFIFFLINFVLTIKGSDKVNNKILKIGPHILYTLFLATFVYLVIQIELYPFVNGWASSKLAGFLFYVLSIAFALKWAKKNIWRYVGLVSAVFWLVMSARLGFADRLKVKASIENIGSELSSYASSFAHNMSEFASTATILC</sequence>
<dbReference type="InterPro" id="IPR007360">
    <property type="entry name" value="SirB"/>
</dbReference>
<dbReference type="EMBL" id="JAVRHX010000006">
    <property type="protein sequence ID" value="MDT0596255.1"/>
    <property type="molecule type" value="Genomic_DNA"/>
</dbReference>
<evidence type="ECO:0000256" key="1">
    <source>
        <dbReference type="SAM" id="Phobius"/>
    </source>
</evidence>
<organism evidence="2 3">
    <name type="scientific">Glaciecola petra</name>
    <dbReference type="NCBI Taxonomy" id="3075602"/>
    <lineage>
        <taxon>Bacteria</taxon>
        <taxon>Pseudomonadati</taxon>
        <taxon>Pseudomonadota</taxon>
        <taxon>Gammaproteobacteria</taxon>
        <taxon>Alteromonadales</taxon>
        <taxon>Alteromonadaceae</taxon>
        <taxon>Glaciecola</taxon>
    </lineage>
</organism>
<keyword evidence="3" id="KW-1185">Reference proteome</keyword>
<feature type="transmembrane region" description="Helical" evidence="1">
    <location>
        <begin position="71"/>
        <end position="89"/>
    </location>
</feature>
<dbReference type="Proteomes" id="UP001253545">
    <property type="component" value="Unassembled WGS sequence"/>
</dbReference>
<feature type="transmembrane region" description="Helical" evidence="1">
    <location>
        <begin position="38"/>
        <end position="59"/>
    </location>
</feature>
<feature type="transmembrane region" description="Helical" evidence="1">
    <location>
        <begin position="6"/>
        <end position="26"/>
    </location>
</feature>
<comment type="caution">
    <text evidence="2">The sequence shown here is derived from an EMBL/GenBank/DDBJ whole genome shotgun (WGS) entry which is preliminary data.</text>
</comment>
<proteinExistence type="predicted"/>
<feature type="transmembrane region" description="Helical" evidence="1">
    <location>
        <begin position="96"/>
        <end position="117"/>
    </location>
</feature>
<reference evidence="2 3" key="1">
    <citation type="submission" date="2023-09" db="EMBL/GenBank/DDBJ databases">
        <authorList>
            <person name="Rey-Velasco X."/>
        </authorList>
    </citation>
    <scope>NUCLEOTIDE SEQUENCE [LARGE SCALE GENOMIC DNA]</scope>
    <source>
        <strain evidence="2 3">P117</strain>
    </source>
</reference>
<dbReference type="PANTHER" id="PTHR39594:SF1">
    <property type="entry name" value="PROTEIN YCHQ"/>
    <property type="match status" value="1"/>
</dbReference>
<dbReference type="RefSeq" id="WP_311369782.1">
    <property type="nucleotide sequence ID" value="NZ_JAVRHX010000006.1"/>
</dbReference>